<accession>A0A0V1BHN8</accession>
<dbReference type="AlphaFoldDB" id="A0A0V1BHN8"/>
<comment type="caution">
    <text evidence="2">The sequence shown here is derived from an EMBL/GenBank/DDBJ whole genome shotgun (WGS) entry which is preliminary data.</text>
</comment>
<dbReference type="EMBL" id="JYDI01001225">
    <property type="protein sequence ID" value="KRY36553.1"/>
    <property type="molecule type" value="Genomic_DNA"/>
</dbReference>
<reference evidence="2 3" key="1">
    <citation type="submission" date="2015-01" db="EMBL/GenBank/DDBJ databases">
        <title>Evolution of Trichinella species and genotypes.</title>
        <authorList>
            <person name="Korhonen P.K."/>
            <person name="Edoardo P."/>
            <person name="Giuseppe L.R."/>
            <person name="Gasser R.B."/>
        </authorList>
    </citation>
    <scope>NUCLEOTIDE SEQUENCE [LARGE SCALE GENOMIC DNA]</scope>
    <source>
        <strain evidence="2">ISS120</strain>
    </source>
</reference>
<name>A0A0V1BHN8_TRIBR</name>
<evidence type="ECO:0000256" key="1">
    <source>
        <dbReference type="SAM" id="MobiDB-lite"/>
    </source>
</evidence>
<gene>
    <name evidence="2" type="ORF">T03_15623</name>
</gene>
<dbReference type="Proteomes" id="UP000054653">
    <property type="component" value="Unassembled WGS sequence"/>
</dbReference>
<protein>
    <submittedName>
        <fullName evidence="2">Uncharacterized protein</fullName>
    </submittedName>
</protein>
<sequence>MANSCDKLAAGQSTPFSLTVPGVHPCPQERAGGSY</sequence>
<proteinExistence type="predicted"/>
<evidence type="ECO:0000313" key="2">
    <source>
        <dbReference type="EMBL" id="KRY36553.1"/>
    </source>
</evidence>
<feature type="region of interest" description="Disordered" evidence="1">
    <location>
        <begin position="1"/>
        <end position="35"/>
    </location>
</feature>
<organism evidence="2 3">
    <name type="scientific">Trichinella britovi</name>
    <name type="common">Parasitic roundworm</name>
    <dbReference type="NCBI Taxonomy" id="45882"/>
    <lineage>
        <taxon>Eukaryota</taxon>
        <taxon>Metazoa</taxon>
        <taxon>Ecdysozoa</taxon>
        <taxon>Nematoda</taxon>
        <taxon>Enoplea</taxon>
        <taxon>Dorylaimia</taxon>
        <taxon>Trichinellida</taxon>
        <taxon>Trichinellidae</taxon>
        <taxon>Trichinella</taxon>
    </lineage>
</organism>
<evidence type="ECO:0000313" key="3">
    <source>
        <dbReference type="Proteomes" id="UP000054653"/>
    </source>
</evidence>
<keyword evidence="3" id="KW-1185">Reference proteome</keyword>